<comment type="similarity">
    <text evidence="2">Belongs to the glycosyltransferase 47 family.</text>
</comment>
<organism evidence="8 9">
    <name type="scientific">Hevea brasiliensis</name>
    <name type="common">Para rubber tree</name>
    <name type="synonym">Siphonia brasiliensis</name>
    <dbReference type="NCBI Taxonomy" id="3981"/>
    <lineage>
        <taxon>Eukaryota</taxon>
        <taxon>Viridiplantae</taxon>
        <taxon>Streptophyta</taxon>
        <taxon>Embryophyta</taxon>
        <taxon>Tracheophyta</taxon>
        <taxon>Spermatophyta</taxon>
        <taxon>Magnoliopsida</taxon>
        <taxon>eudicotyledons</taxon>
        <taxon>Gunneridae</taxon>
        <taxon>Pentapetalae</taxon>
        <taxon>rosids</taxon>
        <taxon>fabids</taxon>
        <taxon>Malpighiales</taxon>
        <taxon>Euphorbiaceae</taxon>
        <taxon>Crotonoideae</taxon>
        <taxon>Micrandreae</taxon>
        <taxon>Hevea</taxon>
    </lineage>
</organism>
<dbReference type="InterPro" id="IPR004263">
    <property type="entry name" value="Exostosin"/>
</dbReference>
<evidence type="ECO:0000256" key="2">
    <source>
        <dbReference type="ARBA" id="ARBA00010271"/>
    </source>
</evidence>
<dbReference type="Pfam" id="PF03016">
    <property type="entry name" value="Exostosin_GT47"/>
    <property type="match status" value="1"/>
</dbReference>
<gene>
    <name evidence="8" type="ORF">GH714_041358</name>
</gene>
<feature type="compositionally biased region" description="Polar residues" evidence="6">
    <location>
        <begin position="1"/>
        <end position="12"/>
    </location>
</feature>
<keyword evidence="3" id="KW-0808">Transferase</keyword>
<keyword evidence="9" id="KW-1185">Reference proteome</keyword>
<keyword evidence="4" id="KW-0735">Signal-anchor</keyword>
<comment type="caution">
    <text evidence="8">The sequence shown here is derived from an EMBL/GenBank/DDBJ whole genome shotgun (WGS) entry which is preliminary data.</text>
</comment>
<proteinExistence type="inferred from homology"/>
<dbReference type="GO" id="GO:0016757">
    <property type="term" value="F:glycosyltransferase activity"/>
    <property type="evidence" value="ECO:0007669"/>
    <property type="project" value="UniProtKB-KW"/>
</dbReference>
<dbReference type="AlphaFoldDB" id="A0A6A6MW74"/>
<keyword evidence="4" id="KW-0812">Transmembrane</keyword>
<dbReference type="InterPro" id="IPR040911">
    <property type="entry name" value="Exostosin_GT47"/>
</dbReference>
<keyword evidence="5" id="KW-0333">Golgi apparatus</keyword>
<dbReference type="PANTHER" id="PTHR11062">
    <property type="entry name" value="EXOSTOSIN HEPARAN SULFATE GLYCOSYLTRANSFERASE -RELATED"/>
    <property type="match status" value="1"/>
</dbReference>
<evidence type="ECO:0000256" key="3">
    <source>
        <dbReference type="ARBA" id="ARBA00022676"/>
    </source>
</evidence>
<dbReference type="EMBL" id="JAAGAX010000004">
    <property type="protein sequence ID" value="KAF2318031.1"/>
    <property type="molecule type" value="Genomic_DNA"/>
</dbReference>
<evidence type="ECO:0000259" key="7">
    <source>
        <dbReference type="Pfam" id="PF03016"/>
    </source>
</evidence>
<evidence type="ECO:0000313" key="8">
    <source>
        <dbReference type="EMBL" id="KAF2318031.1"/>
    </source>
</evidence>
<evidence type="ECO:0000256" key="1">
    <source>
        <dbReference type="ARBA" id="ARBA00004323"/>
    </source>
</evidence>
<comment type="subcellular location">
    <subcellularLocation>
        <location evidence="1">Golgi apparatus membrane</location>
        <topology evidence="1">Single-pass type II membrane protein</topology>
    </subcellularLocation>
</comment>
<sequence length="225" mass="25471">MPSLIETRSSMRSRGVNHPNPEMAAFRKHRKKNCDPSQALLRVYTYDFAPEFHFGLLGWEGKTNQTWPYVDNLDHIPPYADFGRYPVQIANLGKDIIASYKHVVRTIPSGESAHFDESPILVFFQGAIYREDGGVIRQELYYLLRDEEDVHFAFGTVRGNGINKASQGMASLKFCLNIAGDTASSNRLFDAIVSHCVPVIISDDIELPFEDVLDYLEFSIIYACI</sequence>
<reference evidence="8 9" key="1">
    <citation type="journal article" date="2020" name="Mol. Plant">
        <title>The Chromosome-Based Rubber Tree Genome Provides New Insights into Spurge Genome Evolution and Rubber Biosynthesis.</title>
        <authorList>
            <person name="Liu J."/>
            <person name="Shi C."/>
            <person name="Shi C.C."/>
            <person name="Li W."/>
            <person name="Zhang Q.J."/>
            <person name="Zhang Y."/>
            <person name="Li K."/>
            <person name="Lu H.F."/>
            <person name="Shi C."/>
            <person name="Zhu S.T."/>
            <person name="Xiao Z.Y."/>
            <person name="Nan H."/>
            <person name="Yue Y."/>
            <person name="Zhu X.G."/>
            <person name="Wu Y."/>
            <person name="Hong X.N."/>
            <person name="Fan G.Y."/>
            <person name="Tong Y."/>
            <person name="Zhang D."/>
            <person name="Mao C.L."/>
            <person name="Liu Y.L."/>
            <person name="Hao S.J."/>
            <person name="Liu W.Q."/>
            <person name="Lv M.Q."/>
            <person name="Zhang H.B."/>
            <person name="Liu Y."/>
            <person name="Hu-Tang G.R."/>
            <person name="Wang J.P."/>
            <person name="Wang J.H."/>
            <person name="Sun Y.H."/>
            <person name="Ni S.B."/>
            <person name="Chen W.B."/>
            <person name="Zhang X.C."/>
            <person name="Jiao Y.N."/>
            <person name="Eichler E.E."/>
            <person name="Li G.H."/>
            <person name="Liu X."/>
            <person name="Gao L.Z."/>
        </authorList>
    </citation>
    <scope>NUCLEOTIDE SEQUENCE [LARGE SCALE GENOMIC DNA]</scope>
    <source>
        <strain evidence="9">cv. GT1</strain>
        <tissue evidence="8">Leaf</tissue>
    </source>
</reference>
<protein>
    <recommendedName>
        <fullName evidence="7">Exostosin GT47 domain-containing protein</fullName>
    </recommendedName>
</protein>
<dbReference type="GO" id="GO:0000139">
    <property type="term" value="C:Golgi membrane"/>
    <property type="evidence" value="ECO:0007669"/>
    <property type="project" value="UniProtKB-SubCell"/>
</dbReference>
<evidence type="ECO:0000256" key="6">
    <source>
        <dbReference type="SAM" id="MobiDB-lite"/>
    </source>
</evidence>
<accession>A0A6A6MW74</accession>
<dbReference type="Proteomes" id="UP000467840">
    <property type="component" value="Chromosome 6"/>
</dbReference>
<feature type="region of interest" description="Disordered" evidence="6">
    <location>
        <begin position="1"/>
        <end position="20"/>
    </location>
</feature>
<dbReference type="PANTHER" id="PTHR11062:SF249">
    <property type="entry name" value="OS08G0438600 PROTEIN"/>
    <property type="match status" value="1"/>
</dbReference>
<evidence type="ECO:0000256" key="4">
    <source>
        <dbReference type="ARBA" id="ARBA00022968"/>
    </source>
</evidence>
<keyword evidence="3" id="KW-0328">Glycosyltransferase</keyword>
<evidence type="ECO:0000256" key="5">
    <source>
        <dbReference type="ARBA" id="ARBA00023034"/>
    </source>
</evidence>
<name>A0A6A6MW74_HEVBR</name>
<evidence type="ECO:0000313" key="9">
    <source>
        <dbReference type="Proteomes" id="UP000467840"/>
    </source>
</evidence>
<feature type="domain" description="Exostosin GT47" evidence="7">
    <location>
        <begin position="116"/>
        <end position="221"/>
    </location>
</feature>